<protein>
    <submittedName>
        <fullName evidence="2">Nitroreductase family protein</fullName>
    </submittedName>
</protein>
<dbReference type="AlphaFoldDB" id="A0A1I4R847"/>
<gene>
    <name evidence="2" type="ORF">SAMN02982985_04225</name>
</gene>
<dbReference type="OrthoDB" id="272552at2"/>
<dbReference type="Pfam" id="PF00881">
    <property type="entry name" value="Nitroreductase"/>
    <property type="match status" value="1"/>
</dbReference>
<reference evidence="2 3" key="1">
    <citation type="submission" date="2016-10" db="EMBL/GenBank/DDBJ databases">
        <authorList>
            <person name="de Groot N.N."/>
        </authorList>
    </citation>
    <scope>NUCLEOTIDE SEQUENCE [LARGE SCALE GENOMIC DNA]</scope>
    <source>
        <strain evidence="2 3">ATCC 43154</strain>
    </source>
</reference>
<proteinExistence type="predicted"/>
<dbReference type="Proteomes" id="UP000199470">
    <property type="component" value="Unassembled WGS sequence"/>
</dbReference>
<accession>A0A1I4R847</accession>
<dbReference type="GO" id="GO:0016491">
    <property type="term" value="F:oxidoreductase activity"/>
    <property type="evidence" value="ECO:0007669"/>
    <property type="project" value="InterPro"/>
</dbReference>
<dbReference type="STRING" id="758825.SAMN02982985_04225"/>
<name>A0A1I4R847_9BURK</name>
<dbReference type="EMBL" id="FOTW01000021">
    <property type="protein sequence ID" value="SFM48166.1"/>
    <property type="molecule type" value="Genomic_DNA"/>
</dbReference>
<evidence type="ECO:0000259" key="1">
    <source>
        <dbReference type="Pfam" id="PF00881"/>
    </source>
</evidence>
<organism evidence="2 3">
    <name type="scientific">Rugamonas rubra</name>
    <dbReference type="NCBI Taxonomy" id="758825"/>
    <lineage>
        <taxon>Bacteria</taxon>
        <taxon>Pseudomonadati</taxon>
        <taxon>Pseudomonadota</taxon>
        <taxon>Betaproteobacteria</taxon>
        <taxon>Burkholderiales</taxon>
        <taxon>Oxalobacteraceae</taxon>
        <taxon>Telluria group</taxon>
        <taxon>Rugamonas</taxon>
    </lineage>
</organism>
<evidence type="ECO:0000313" key="2">
    <source>
        <dbReference type="EMBL" id="SFM48166.1"/>
    </source>
</evidence>
<keyword evidence="3" id="KW-1185">Reference proteome</keyword>
<dbReference type="InterPro" id="IPR000415">
    <property type="entry name" value="Nitroreductase-like"/>
</dbReference>
<dbReference type="Gene3D" id="3.40.109.10">
    <property type="entry name" value="NADH Oxidase"/>
    <property type="match status" value="2"/>
</dbReference>
<feature type="domain" description="Nitroreductase" evidence="1">
    <location>
        <begin position="5"/>
        <end position="43"/>
    </location>
</feature>
<dbReference type="SUPFAM" id="SSF55469">
    <property type="entry name" value="FMN-dependent nitroreductase-like"/>
    <property type="match status" value="2"/>
</dbReference>
<dbReference type="InterPro" id="IPR029479">
    <property type="entry name" value="Nitroreductase"/>
</dbReference>
<dbReference type="RefSeq" id="WP_093389678.1">
    <property type="nucleotide sequence ID" value="NZ_FOTW01000021.1"/>
</dbReference>
<evidence type="ECO:0000313" key="3">
    <source>
        <dbReference type="Proteomes" id="UP000199470"/>
    </source>
</evidence>
<sequence length="383" mass="43339">MEFEENLLQAVDIARQAPSSHNCQPWKLVHIEDRRMRAQLLPAHAWPEHEQLLLLGIDRQRTLRALPSLTLEMQLSCGMFLGLLSAAFDALGFHCNWHWLDMLDTQAPAAMPFLQSLEQRYGCRGLVLLALRPQHVPDATAFAGLQDSVRQRRTHRAPFAEGSCSDMVLAQLLERNWPEQLTGDQLHIRVERSPAFIARAAGLVRQFAALDFSSYRAWKETYRYLHFDPRKPAEDGFYLHSLMGPMSPLRTRIMQCVLAPEVMQVLRIVRVPHNMAAQLAALVEDSAQLLLCSLPSDDVASTVMVQAGARLMEVWLNAQRLGLALHPLSVMLQHDRARGELQRLAGGDRRIVFFARLGAIRQRHGECLRRPLAAIIETHGETV</sequence>